<sequence>MKTHKIYQALVAAFFASITILTGCRKNDSTAPENRLESNLVFFVDTFRVYSSDLEGEGLKALVDEDEKSGNNYINAITFSNNKKFVYGYKTAGGAMQIKVANADGSNKKVLKSLPSTASISFLGGFGDKILYSIVDYSSSKPVTTIRTMSEDGSNDNSIILPRPSIAASGGSTFISTAEDYSGTKPSFSSYVLKFKNGTWDEASSFNIAKVNGLLRASAISDDGNTLVYVISADYSTLVYDVFVLDISKRDNIAKKVLSHTFPTTGEGAVQFPPQLSIALANGNTNISVGYGVDVDKQRYATKNDYYYVQNIDIEKGTIAKKWKITGEYGGGLLAN</sequence>
<accession>A0A285ZRY3</accession>
<gene>
    <name evidence="1" type="ORF">SAMN06297358_0652</name>
</gene>
<evidence type="ECO:0000313" key="2">
    <source>
        <dbReference type="Proteomes" id="UP000219281"/>
    </source>
</evidence>
<name>A0A285ZRY3_9SPHI</name>
<organism evidence="1 2">
    <name type="scientific">Pedobacter xixiisoli</name>
    <dbReference type="NCBI Taxonomy" id="1476464"/>
    <lineage>
        <taxon>Bacteria</taxon>
        <taxon>Pseudomonadati</taxon>
        <taxon>Bacteroidota</taxon>
        <taxon>Sphingobacteriia</taxon>
        <taxon>Sphingobacteriales</taxon>
        <taxon>Sphingobacteriaceae</taxon>
        <taxon>Pedobacter</taxon>
    </lineage>
</organism>
<proteinExistence type="predicted"/>
<evidence type="ECO:0000313" key="1">
    <source>
        <dbReference type="EMBL" id="SOD12409.1"/>
    </source>
</evidence>
<evidence type="ECO:0008006" key="3">
    <source>
        <dbReference type="Google" id="ProtNLM"/>
    </source>
</evidence>
<dbReference type="PROSITE" id="PS51257">
    <property type="entry name" value="PROKAR_LIPOPROTEIN"/>
    <property type="match status" value="1"/>
</dbReference>
<protein>
    <recommendedName>
        <fullName evidence="3">Lipoprotein</fullName>
    </recommendedName>
</protein>
<dbReference type="SUPFAM" id="SSF63829">
    <property type="entry name" value="Calcium-dependent phosphotriesterase"/>
    <property type="match status" value="1"/>
</dbReference>
<dbReference type="OrthoDB" id="5599486at2"/>
<keyword evidence="2" id="KW-1185">Reference proteome</keyword>
<dbReference type="RefSeq" id="WP_097128620.1">
    <property type="nucleotide sequence ID" value="NZ_OCMT01000001.1"/>
</dbReference>
<dbReference type="EMBL" id="OCMT01000001">
    <property type="protein sequence ID" value="SOD12409.1"/>
    <property type="molecule type" value="Genomic_DNA"/>
</dbReference>
<reference evidence="2" key="1">
    <citation type="submission" date="2017-09" db="EMBL/GenBank/DDBJ databases">
        <authorList>
            <person name="Varghese N."/>
            <person name="Submissions S."/>
        </authorList>
    </citation>
    <scope>NUCLEOTIDE SEQUENCE [LARGE SCALE GENOMIC DNA]</scope>
    <source>
        <strain evidence="2">CGMCC 1.12803</strain>
    </source>
</reference>
<dbReference type="AlphaFoldDB" id="A0A285ZRY3"/>
<dbReference type="Proteomes" id="UP000219281">
    <property type="component" value="Unassembled WGS sequence"/>
</dbReference>